<keyword evidence="3" id="KW-1185">Reference proteome</keyword>
<dbReference type="Proteomes" id="UP000001699">
    <property type="component" value="Unassembled WGS sequence"/>
</dbReference>
<dbReference type="VEuPathDB" id="FungiDB:AFUB_049430"/>
<dbReference type="AlphaFoldDB" id="B0Y1I6"/>
<accession>B0Y1I6</accession>
<feature type="compositionally biased region" description="Basic and acidic residues" evidence="1">
    <location>
        <begin position="15"/>
        <end position="25"/>
    </location>
</feature>
<gene>
    <name evidence="2" type="ORF">AFUB_049430</name>
</gene>
<name>B0Y1I6_ASPFC</name>
<organism evidence="2 3">
    <name type="scientific">Aspergillus fumigatus (strain CBS 144.89 / FGSC A1163 / CEA10)</name>
    <name type="common">Neosartorya fumigata</name>
    <dbReference type="NCBI Taxonomy" id="451804"/>
    <lineage>
        <taxon>Eukaryota</taxon>
        <taxon>Fungi</taxon>
        <taxon>Dikarya</taxon>
        <taxon>Ascomycota</taxon>
        <taxon>Pezizomycotina</taxon>
        <taxon>Eurotiomycetes</taxon>
        <taxon>Eurotiomycetidae</taxon>
        <taxon>Eurotiales</taxon>
        <taxon>Aspergillaceae</taxon>
        <taxon>Aspergillus</taxon>
        <taxon>Aspergillus subgen. Fumigati</taxon>
    </lineage>
</organism>
<dbReference type="EMBL" id="DS499597">
    <property type="protein sequence ID" value="EDP50942.1"/>
    <property type="molecule type" value="Genomic_DNA"/>
</dbReference>
<sequence>MRSARRIAPRPLDTPAEKKKLDKSQNDYNRGYEVMYGQMIEKDTKHDLKEGFLEVRPWTEPLA</sequence>
<feature type="region of interest" description="Disordered" evidence="1">
    <location>
        <begin position="1"/>
        <end position="27"/>
    </location>
</feature>
<evidence type="ECO:0000256" key="1">
    <source>
        <dbReference type="SAM" id="MobiDB-lite"/>
    </source>
</evidence>
<protein>
    <submittedName>
        <fullName evidence="2">Uncharacterized protein</fullName>
    </submittedName>
</protein>
<reference evidence="2 3" key="1">
    <citation type="journal article" date="2008" name="PLoS Genet.">
        <title>Genomic islands in the pathogenic filamentous fungus Aspergillus fumigatus.</title>
        <authorList>
            <person name="Fedorova N.D."/>
            <person name="Khaldi N."/>
            <person name="Joardar V.S."/>
            <person name="Maiti R."/>
            <person name="Amedeo P."/>
            <person name="Anderson M.J."/>
            <person name="Crabtree J."/>
            <person name="Silva J.C."/>
            <person name="Badger J.H."/>
            <person name="Albarraq A."/>
            <person name="Angiuoli S."/>
            <person name="Bussey H."/>
            <person name="Bowyer P."/>
            <person name="Cotty P.J."/>
            <person name="Dyer P.S."/>
            <person name="Egan A."/>
            <person name="Galens K."/>
            <person name="Fraser-Liggett C.M."/>
            <person name="Haas B.J."/>
            <person name="Inman J.M."/>
            <person name="Kent R."/>
            <person name="Lemieux S."/>
            <person name="Malavazi I."/>
            <person name="Orvis J."/>
            <person name="Roemer T."/>
            <person name="Ronning C.M."/>
            <person name="Sundaram J.P."/>
            <person name="Sutton G."/>
            <person name="Turner G."/>
            <person name="Venter J.C."/>
            <person name="White O.R."/>
            <person name="Whitty B.R."/>
            <person name="Youngman P."/>
            <person name="Wolfe K.H."/>
            <person name="Goldman G.H."/>
            <person name="Wortman J.R."/>
            <person name="Jiang B."/>
            <person name="Denning D.W."/>
            <person name="Nierman W.C."/>
        </authorList>
    </citation>
    <scope>NUCLEOTIDE SEQUENCE [LARGE SCALE GENOMIC DNA]</scope>
    <source>
        <strain evidence="3">CBS 144.89 / FGSC A1163 / CEA10</strain>
    </source>
</reference>
<evidence type="ECO:0000313" key="3">
    <source>
        <dbReference type="Proteomes" id="UP000001699"/>
    </source>
</evidence>
<dbReference type="HOGENOM" id="CLU_2885369_0_0_1"/>
<evidence type="ECO:0000313" key="2">
    <source>
        <dbReference type="EMBL" id="EDP50942.1"/>
    </source>
</evidence>
<proteinExistence type="predicted"/>